<comment type="catalytic activity">
    <reaction evidence="1">
        <text>a 3-(acyloxy)acyl derivative of bacterial toxin + H2O = a 3-hydroxyacyl derivative of bacterial toxin + a fatty acid + H(+)</text>
        <dbReference type="Rhea" id="RHEA:12032"/>
        <dbReference type="ChEBI" id="CHEBI:15377"/>
        <dbReference type="ChEBI" id="CHEBI:15378"/>
        <dbReference type="ChEBI" id="CHEBI:28868"/>
        <dbReference type="ChEBI" id="CHEBI:136853"/>
        <dbReference type="ChEBI" id="CHEBI:140675"/>
        <dbReference type="EC" id="3.1.1.77"/>
    </reaction>
</comment>
<accession>A0ABM9WK69</accession>
<evidence type="ECO:0000256" key="1">
    <source>
        <dbReference type="PIRNR" id="PIRNR029681"/>
    </source>
</evidence>
<protein>
    <recommendedName>
        <fullName evidence="1">Lipid A deacylase</fullName>
        <ecNumber evidence="1">3.1.1.77</ecNumber>
    </recommendedName>
    <alternativeName>
        <fullName evidence="1">LPS 3-O-deacylase</fullName>
    </alternativeName>
    <alternativeName>
        <fullName evidence="1">Outer membrane enzyme</fullName>
    </alternativeName>
</protein>
<gene>
    <name evidence="3" type="ORF">OS145_06372</name>
</gene>
<organism evidence="3 4">
    <name type="scientific">Idiomarina baltica OS145</name>
    <dbReference type="NCBI Taxonomy" id="314276"/>
    <lineage>
        <taxon>Bacteria</taxon>
        <taxon>Pseudomonadati</taxon>
        <taxon>Pseudomonadota</taxon>
        <taxon>Gammaproteobacteria</taxon>
        <taxon>Alteromonadales</taxon>
        <taxon>Idiomarinaceae</taxon>
        <taxon>Idiomarina</taxon>
    </lineage>
</organism>
<feature type="chain" id="PRO_5045233218" description="Lipid A deacylase" evidence="2">
    <location>
        <begin position="23"/>
        <end position="175"/>
    </location>
</feature>
<keyword evidence="2" id="KW-0732">Signal</keyword>
<keyword evidence="1" id="KW-0998">Cell outer membrane</keyword>
<dbReference type="PIRSF" id="PIRSF029681">
    <property type="entry name" value="PagL"/>
    <property type="match status" value="1"/>
</dbReference>
<keyword evidence="4" id="KW-1185">Reference proteome</keyword>
<keyword evidence="1" id="KW-0472">Membrane</keyword>
<comment type="function">
    <text evidence="1">Has lipid A 3-O-deacylase activity. Hydrolyzes the ester bond at the 3 position of lipid A, a bioactive component of lipopolysaccharide (LPS), thereby releasing the primary fatty acyl moiety.</text>
</comment>
<feature type="signal peptide" evidence="2">
    <location>
        <begin position="1"/>
        <end position="22"/>
    </location>
</feature>
<dbReference type="Gene3D" id="2.40.160.20">
    <property type="match status" value="1"/>
</dbReference>
<evidence type="ECO:0000256" key="2">
    <source>
        <dbReference type="SAM" id="SignalP"/>
    </source>
</evidence>
<dbReference type="InterPro" id="IPR011250">
    <property type="entry name" value="OMP/PagP_B-barrel"/>
</dbReference>
<proteinExistence type="inferred from homology"/>
<dbReference type="EMBL" id="AAMX01000019">
    <property type="protein sequence ID" value="EAQ31334.1"/>
    <property type="molecule type" value="Genomic_DNA"/>
</dbReference>
<name>A0ABM9WK69_9GAMM</name>
<comment type="similarity">
    <text evidence="1">Belongs to the PagL family.</text>
</comment>
<dbReference type="SUPFAM" id="SSF56925">
    <property type="entry name" value="OMPA-like"/>
    <property type="match status" value="1"/>
</dbReference>
<dbReference type="RefSeq" id="WP_006955850.1">
    <property type="nucleotide sequence ID" value="NZ_CH672406.1"/>
</dbReference>
<dbReference type="InterPro" id="IPR018550">
    <property type="entry name" value="Lipid-A_deacylase-rel"/>
</dbReference>
<comment type="caution">
    <text evidence="3">The sequence shown here is derived from an EMBL/GenBank/DDBJ whole genome shotgun (WGS) entry which is preliminary data.</text>
</comment>
<dbReference type="Pfam" id="PF09411">
    <property type="entry name" value="PagL"/>
    <property type="match status" value="1"/>
</dbReference>
<sequence length="175" mass="19723">MSSIKTAAVALAAATFLLPVKADEWHVSASYSTDQLRGARIGYRTESTQFSFLDWAGSPQVSLEMGLNHWQDSNDTSDNITALTVSPVFQWQLTESATPLYLEAGIGGSYFDKTRIGDRRLSTQFQFEDRVGFSWQYSAHSKARITVQYSHYSNADIERPNDGLDFYSIYWVLPI</sequence>
<dbReference type="EC" id="3.1.1.77" evidence="1"/>
<keyword evidence="1" id="KW-0378">Hydrolase</keyword>
<dbReference type="Proteomes" id="UP000016543">
    <property type="component" value="Unassembled WGS sequence"/>
</dbReference>
<comment type="subunit">
    <text evidence="1">Homodimer.</text>
</comment>
<reference evidence="3 4" key="1">
    <citation type="submission" date="2006-01" db="EMBL/GenBank/DDBJ databases">
        <authorList>
            <person name="Brettar I."/>
            <person name="Hofle M."/>
            <person name="Ferriera S."/>
            <person name="Johnson J."/>
            <person name="Kravitz S."/>
            <person name="Halpern A."/>
            <person name="Remington K."/>
            <person name="Beeson K."/>
            <person name="Tran B."/>
            <person name="Rogers Y.-H."/>
            <person name="Friedman R."/>
            <person name="Venter J.C."/>
        </authorList>
    </citation>
    <scope>NUCLEOTIDE SEQUENCE [LARGE SCALE GENOMIC DNA]</scope>
    <source>
        <strain evidence="3 4">OS145</strain>
    </source>
</reference>
<evidence type="ECO:0000313" key="4">
    <source>
        <dbReference type="Proteomes" id="UP000016543"/>
    </source>
</evidence>
<comment type="subcellular location">
    <subcellularLocation>
        <location evidence="1">Cell outer membrane</location>
        <topology evidence="1">Multi-pass membrane protein</topology>
    </subcellularLocation>
</comment>
<evidence type="ECO:0000313" key="3">
    <source>
        <dbReference type="EMBL" id="EAQ31334.1"/>
    </source>
</evidence>